<dbReference type="RefSeq" id="WP_344801884.1">
    <property type="nucleotide sequence ID" value="NZ_BAABAB010000006.1"/>
</dbReference>
<sequence length="94" mass="9594">MYAVLAVILLAVAGFTVLVLRRSRGDASSARSQLESFGYLGAGALALVAAATVIIGLSGLPGGTAELVAMVGFFAFVLYLGIAYVVATVLTRRS</sequence>
<gene>
    <name evidence="2" type="ORF">GCM10022236_08880</name>
</gene>
<keyword evidence="1" id="KW-0472">Membrane</keyword>
<dbReference type="Proteomes" id="UP001501490">
    <property type="component" value="Unassembled WGS sequence"/>
</dbReference>
<comment type="caution">
    <text evidence="2">The sequence shown here is derived from an EMBL/GenBank/DDBJ whole genome shotgun (WGS) entry which is preliminary data.</text>
</comment>
<evidence type="ECO:0000313" key="2">
    <source>
        <dbReference type="EMBL" id="GAA3609453.1"/>
    </source>
</evidence>
<evidence type="ECO:0008006" key="4">
    <source>
        <dbReference type="Google" id="ProtNLM"/>
    </source>
</evidence>
<proteinExistence type="predicted"/>
<accession>A0ABP6ZGZ3</accession>
<feature type="transmembrane region" description="Helical" evidence="1">
    <location>
        <begin position="67"/>
        <end position="90"/>
    </location>
</feature>
<evidence type="ECO:0000256" key="1">
    <source>
        <dbReference type="SAM" id="Phobius"/>
    </source>
</evidence>
<keyword evidence="1" id="KW-0812">Transmembrane</keyword>
<organism evidence="2 3">
    <name type="scientific">Microlunatus ginsengisoli</name>
    <dbReference type="NCBI Taxonomy" id="363863"/>
    <lineage>
        <taxon>Bacteria</taxon>
        <taxon>Bacillati</taxon>
        <taxon>Actinomycetota</taxon>
        <taxon>Actinomycetes</taxon>
        <taxon>Propionibacteriales</taxon>
        <taxon>Propionibacteriaceae</taxon>
        <taxon>Microlunatus</taxon>
    </lineage>
</organism>
<keyword evidence="1" id="KW-1133">Transmembrane helix</keyword>
<feature type="transmembrane region" description="Helical" evidence="1">
    <location>
        <begin position="37"/>
        <end position="60"/>
    </location>
</feature>
<protein>
    <recommendedName>
        <fullName evidence="4">Integral membrane protein</fullName>
    </recommendedName>
</protein>
<keyword evidence="3" id="KW-1185">Reference proteome</keyword>
<reference evidence="3" key="1">
    <citation type="journal article" date="2019" name="Int. J. Syst. Evol. Microbiol.">
        <title>The Global Catalogue of Microorganisms (GCM) 10K type strain sequencing project: providing services to taxonomists for standard genome sequencing and annotation.</title>
        <authorList>
            <consortium name="The Broad Institute Genomics Platform"/>
            <consortium name="The Broad Institute Genome Sequencing Center for Infectious Disease"/>
            <person name="Wu L."/>
            <person name="Ma J."/>
        </authorList>
    </citation>
    <scope>NUCLEOTIDE SEQUENCE [LARGE SCALE GENOMIC DNA]</scope>
    <source>
        <strain evidence="3">JCM 16929</strain>
    </source>
</reference>
<evidence type="ECO:0000313" key="3">
    <source>
        <dbReference type="Proteomes" id="UP001501490"/>
    </source>
</evidence>
<name>A0ABP6ZGZ3_9ACTN</name>
<dbReference type="EMBL" id="BAABAB010000006">
    <property type="protein sequence ID" value="GAA3609453.1"/>
    <property type="molecule type" value="Genomic_DNA"/>
</dbReference>